<organism evidence="1 2">
    <name type="scientific">Apolygus lucorum</name>
    <name type="common">Small green plant bug</name>
    <name type="synonym">Lygocoris lucorum</name>
    <dbReference type="NCBI Taxonomy" id="248454"/>
    <lineage>
        <taxon>Eukaryota</taxon>
        <taxon>Metazoa</taxon>
        <taxon>Ecdysozoa</taxon>
        <taxon>Arthropoda</taxon>
        <taxon>Hexapoda</taxon>
        <taxon>Insecta</taxon>
        <taxon>Pterygota</taxon>
        <taxon>Neoptera</taxon>
        <taxon>Paraneoptera</taxon>
        <taxon>Hemiptera</taxon>
        <taxon>Heteroptera</taxon>
        <taxon>Panheteroptera</taxon>
        <taxon>Cimicomorpha</taxon>
        <taxon>Miridae</taxon>
        <taxon>Mirini</taxon>
        <taxon>Apolygus</taxon>
    </lineage>
</organism>
<dbReference type="Proteomes" id="UP000466442">
    <property type="component" value="Unassembled WGS sequence"/>
</dbReference>
<dbReference type="AlphaFoldDB" id="A0A8S9XWJ0"/>
<name>A0A8S9XWJ0_APOLU</name>
<dbReference type="SUPFAM" id="SSF56219">
    <property type="entry name" value="DNase I-like"/>
    <property type="match status" value="1"/>
</dbReference>
<comment type="caution">
    <text evidence="1">The sequence shown here is derived from an EMBL/GenBank/DDBJ whole genome shotgun (WGS) entry which is preliminary data.</text>
</comment>
<dbReference type="Gene3D" id="3.60.10.10">
    <property type="entry name" value="Endonuclease/exonuclease/phosphatase"/>
    <property type="match status" value="1"/>
</dbReference>
<sequence length="393" mass="44045">MNETNVIQFRGDPPLVLVPIYLRDAAWDEEFVRLEHLLTANSDLNFLVAGDTNARIGLEQEFGGDMEEFMDPNMARRNSKDSVVNGRGRKLLDLYDDAGLVILNGRAPLDPLGEFTCLSARGCSVIDLVSIQMSALDIVSDFVVSPLPYSDHMPLVFSLAGPKVRLEVGTQFPPALRWTPKDVSDYKNKVREHLSAVGRGEFNTQEHLKSAIRACSSQRTLKEASLTTGLKINKPWFTFECLRMRKQVFKLLRLHQKTNSAMVLAKCRETDREYKKLCAVSKRTHRNEMAMKFVAVKDSKQFWRLVGEFKIRQPSAVGGIGMADKGAVSPMMKSDEQRNGIMFLRVSVFLVSLRAGWQLEAPRTYRVSPGVALVPAKIPCAWQGGSRASPIQK</sequence>
<proteinExistence type="predicted"/>
<keyword evidence="2" id="KW-1185">Reference proteome</keyword>
<dbReference type="OrthoDB" id="8052050at2759"/>
<protein>
    <recommendedName>
        <fullName evidence="3">Endonuclease/exonuclease/phosphatase domain-containing protein</fullName>
    </recommendedName>
</protein>
<dbReference type="InterPro" id="IPR036691">
    <property type="entry name" value="Endo/exonu/phosph_ase_sf"/>
</dbReference>
<dbReference type="EMBL" id="WIXP02000003">
    <property type="protein sequence ID" value="KAF6213293.1"/>
    <property type="molecule type" value="Genomic_DNA"/>
</dbReference>
<gene>
    <name evidence="1" type="ORF">GE061_011011</name>
</gene>
<reference evidence="1" key="1">
    <citation type="journal article" date="2021" name="Mol. Ecol. Resour.">
        <title>Apolygus lucorum genome provides insights into omnivorousness and mesophyll feeding.</title>
        <authorList>
            <person name="Liu Y."/>
            <person name="Liu H."/>
            <person name="Wang H."/>
            <person name="Huang T."/>
            <person name="Liu B."/>
            <person name="Yang B."/>
            <person name="Yin L."/>
            <person name="Li B."/>
            <person name="Zhang Y."/>
            <person name="Zhang S."/>
            <person name="Jiang F."/>
            <person name="Zhang X."/>
            <person name="Ren Y."/>
            <person name="Wang B."/>
            <person name="Wang S."/>
            <person name="Lu Y."/>
            <person name="Wu K."/>
            <person name="Fan W."/>
            <person name="Wang G."/>
        </authorList>
    </citation>
    <scope>NUCLEOTIDE SEQUENCE</scope>
    <source>
        <strain evidence="1">12Hb</strain>
    </source>
</reference>
<evidence type="ECO:0000313" key="2">
    <source>
        <dbReference type="Proteomes" id="UP000466442"/>
    </source>
</evidence>
<accession>A0A8S9XWJ0</accession>
<evidence type="ECO:0000313" key="1">
    <source>
        <dbReference type="EMBL" id="KAF6213293.1"/>
    </source>
</evidence>
<evidence type="ECO:0008006" key="3">
    <source>
        <dbReference type="Google" id="ProtNLM"/>
    </source>
</evidence>